<proteinExistence type="predicted"/>
<evidence type="ECO:0000313" key="2">
    <source>
        <dbReference type="Proteomes" id="UP001217838"/>
    </source>
</evidence>
<dbReference type="Proteomes" id="UP001217838">
    <property type="component" value="Unassembled WGS sequence"/>
</dbReference>
<dbReference type="EMBL" id="JAQNDN010000021">
    <property type="protein sequence ID" value="MDC0673013.1"/>
    <property type="molecule type" value="Genomic_DNA"/>
</dbReference>
<organism evidence="1 2">
    <name type="scientific">Nannocystis radixulma</name>
    <dbReference type="NCBI Taxonomy" id="2995305"/>
    <lineage>
        <taxon>Bacteria</taxon>
        <taxon>Pseudomonadati</taxon>
        <taxon>Myxococcota</taxon>
        <taxon>Polyangia</taxon>
        <taxon>Nannocystales</taxon>
        <taxon>Nannocystaceae</taxon>
        <taxon>Nannocystis</taxon>
    </lineage>
</organism>
<dbReference type="RefSeq" id="WP_272005403.1">
    <property type="nucleotide sequence ID" value="NZ_JAQNDN010000021.1"/>
</dbReference>
<comment type="caution">
    <text evidence="1">The sequence shown here is derived from an EMBL/GenBank/DDBJ whole genome shotgun (WGS) entry which is preliminary data.</text>
</comment>
<dbReference type="InterPro" id="IPR011990">
    <property type="entry name" value="TPR-like_helical_dom_sf"/>
</dbReference>
<evidence type="ECO:0000313" key="1">
    <source>
        <dbReference type="EMBL" id="MDC0673013.1"/>
    </source>
</evidence>
<keyword evidence="2" id="KW-1185">Reference proteome</keyword>
<dbReference type="SUPFAM" id="SSF48452">
    <property type="entry name" value="TPR-like"/>
    <property type="match status" value="2"/>
</dbReference>
<dbReference type="Gene3D" id="1.25.40.10">
    <property type="entry name" value="Tetratricopeptide repeat domain"/>
    <property type="match status" value="2"/>
</dbReference>
<gene>
    <name evidence="1" type="ORF">POL58_34990</name>
</gene>
<accession>A0ABT5BHX1</accession>
<dbReference type="Pfam" id="PF07721">
    <property type="entry name" value="TPR_4"/>
    <property type="match status" value="3"/>
</dbReference>
<reference evidence="1 2" key="1">
    <citation type="submission" date="2022-11" db="EMBL/GenBank/DDBJ databases">
        <title>Minimal conservation of predation-associated metabolite biosynthetic gene clusters underscores biosynthetic potential of Myxococcota including descriptions for ten novel species: Archangium lansinium sp. nov., Myxococcus landrumus sp. nov., Nannocystis bai.</title>
        <authorList>
            <person name="Ahearne A."/>
            <person name="Stevens C."/>
            <person name="Dowd S."/>
        </authorList>
    </citation>
    <scope>NUCLEOTIDE SEQUENCE [LARGE SCALE GENOMIC DNA]</scope>
    <source>
        <strain evidence="1 2">NCELM</strain>
    </source>
</reference>
<sequence length="436" mass="47207">MDRKTILVSAVLAFGVSALVSRIDLRGETSPPSRVAPRAAAPATGASYASLLAELDQRIDGLQTRANSRPGDWLTRMHLGSALLERAGLTNQMGDFARVQAVLDDAFSIAPAGSGPLLLAARFNYSIHRLGAAEEYLAMIERRAVPRRDDQLMARVLRAEIAVQRGEYEGALAELTALAAAAPVVATAELALYHAKTGKPGEAEALLEDALRSTGTNDPRRRAWIKLQLGIVAMERGELGIALKHLQEADAELAGWWLVQEHIAEIHNRRDRHAEAIAIYEELVRTADLPQHMDALAALYRHTGEPQRAEELIARAAARWDEQLARFPESAMGHALHHYLQFGPPERALALAQANHVARPGGDAQVSLAQAYLQAGQAAEALALVEKALASPYRTARLHDIAAKAHTALGHTAAAEEQMSLLLAVNPRYSSDDHSH</sequence>
<dbReference type="InterPro" id="IPR011717">
    <property type="entry name" value="TPR-4"/>
</dbReference>
<protein>
    <submittedName>
        <fullName evidence="1">Tetratricopeptide repeat protein</fullName>
    </submittedName>
</protein>
<name>A0ABT5BHX1_9BACT</name>